<feature type="domain" description="Methyltransferase small" evidence="7">
    <location>
        <begin position="28"/>
        <end position="130"/>
    </location>
</feature>
<sequence length="219" mass="24214">MNVPTPDISHISRDQYQSVYEPAEDTFLLLDALEKDRNILLDIQPTIALEIGSGSGCVTAFLGALLGSSNTLFLCTDINDFAAKTTLKTGQANKIQIDAVITSFTSSLHQRICHNIDVLIFNPPYVVTTSDEVGSHGIEAAWAGGIDGREVIDKFLPLVSVSQLLSKQGQCYLVLIKENRPEEIMQHMLDIYNLHSEIVLKRKAGFEGLFVVRFYRSAI</sequence>
<evidence type="ECO:0000313" key="8">
    <source>
        <dbReference type="EMBL" id="EGF82881.1"/>
    </source>
</evidence>
<comment type="similarity">
    <text evidence="2">Belongs to the eukaryotic/archaeal PrmC-related family.</text>
</comment>
<dbReference type="SUPFAM" id="SSF53335">
    <property type="entry name" value="S-adenosyl-L-methionine-dependent methyltransferases"/>
    <property type="match status" value="1"/>
</dbReference>
<accession>F4NWU4</accession>
<evidence type="ECO:0000259" key="7">
    <source>
        <dbReference type="Pfam" id="PF05175"/>
    </source>
</evidence>
<dbReference type="InterPro" id="IPR052190">
    <property type="entry name" value="Euk-Arch_PrmC-MTase"/>
</dbReference>
<dbReference type="STRING" id="684364.F4NWU4"/>
<dbReference type="GO" id="GO:0035657">
    <property type="term" value="C:eRF1 methyltransferase complex"/>
    <property type="evidence" value="ECO:0000318"/>
    <property type="project" value="GO_Central"/>
</dbReference>
<dbReference type="GeneID" id="18245034"/>
<evidence type="ECO:0000256" key="5">
    <source>
        <dbReference type="ARBA" id="ARBA00022691"/>
    </source>
</evidence>
<proteinExistence type="inferred from homology"/>
<keyword evidence="3" id="KW-0489">Methyltransferase</keyword>
<keyword evidence="9" id="KW-1185">Reference proteome</keyword>
<dbReference type="GO" id="GO:0005634">
    <property type="term" value="C:nucleus"/>
    <property type="evidence" value="ECO:0007669"/>
    <property type="project" value="UniProtKB-SubCell"/>
</dbReference>
<dbReference type="InterPro" id="IPR029063">
    <property type="entry name" value="SAM-dependent_MTases_sf"/>
</dbReference>
<dbReference type="PANTHER" id="PTHR45875">
    <property type="entry name" value="METHYLTRANSFERASE N6AMT1"/>
    <property type="match status" value="1"/>
</dbReference>
<evidence type="ECO:0000256" key="2">
    <source>
        <dbReference type="ARBA" id="ARBA00006149"/>
    </source>
</evidence>
<evidence type="ECO:0000256" key="6">
    <source>
        <dbReference type="ARBA" id="ARBA00023242"/>
    </source>
</evidence>
<dbReference type="InParanoid" id="F4NWU4"/>
<keyword evidence="4" id="KW-0808">Transferase</keyword>
<gene>
    <name evidence="8" type="ORF">BATDEDRAFT_9344</name>
</gene>
<dbReference type="GO" id="GO:0032259">
    <property type="term" value="P:methylation"/>
    <property type="evidence" value="ECO:0007669"/>
    <property type="project" value="UniProtKB-KW"/>
</dbReference>
<dbReference type="FunCoup" id="F4NWU4">
    <property type="interactions" value="126"/>
</dbReference>
<dbReference type="Pfam" id="PF05175">
    <property type="entry name" value="MTS"/>
    <property type="match status" value="1"/>
</dbReference>
<dbReference type="HOGENOM" id="CLU_018398_6_0_1"/>
<evidence type="ECO:0000256" key="3">
    <source>
        <dbReference type="ARBA" id="ARBA00022603"/>
    </source>
</evidence>
<name>F4NWU4_BATDJ</name>
<evidence type="ECO:0000256" key="1">
    <source>
        <dbReference type="ARBA" id="ARBA00004123"/>
    </source>
</evidence>
<dbReference type="AlphaFoldDB" id="F4NWU4"/>
<protein>
    <recommendedName>
        <fullName evidence="7">Methyltransferase small domain-containing protein</fullName>
    </recommendedName>
</protein>
<comment type="subcellular location">
    <subcellularLocation>
        <location evidence="1">Nucleus</location>
    </subcellularLocation>
</comment>
<dbReference type="Gene3D" id="3.40.50.150">
    <property type="entry name" value="Vaccinia Virus protein VP39"/>
    <property type="match status" value="1"/>
</dbReference>
<keyword evidence="6" id="KW-0539">Nucleus</keyword>
<evidence type="ECO:0000256" key="4">
    <source>
        <dbReference type="ARBA" id="ARBA00022679"/>
    </source>
</evidence>
<dbReference type="Proteomes" id="UP000007241">
    <property type="component" value="Unassembled WGS sequence"/>
</dbReference>
<dbReference type="FunFam" id="3.40.50.150:FF:000077">
    <property type="entry name" value="HemK methyltransferase family member 2"/>
    <property type="match status" value="1"/>
</dbReference>
<dbReference type="InterPro" id="IPR004557">
    <property type="entry name" value="PrmC-related"/>
</dbReference>
<dbReference type="OrthoDB" id="406152at2759"/>
<dbReference type="InterPro" id="IPR002052">
    <property type="entry name" value="DNA_methylase_N6_adenine_CS"/>
</dbReference>
<dbReference type="InterPro" id="IPR007848">
    <property type="entry name" value="Small_mtfrase_dom"/>
</dbReference>
<evidence type="ECO:0000313" key="9">
    <source>
        <dbReference type="Proteomes" id="UP000007241"/>
    </source>
</evidence>
<dbReference type="OMA" id="EWDDWME"/>
<dbReference type="GO" id="GO:0008757">
    <property type="term" value="F:S-adenosylmethionine-dependent methyltransferase activity"/>
    <property type="evidence" value="ECO:0000318"/>
    <property type="project" value="GO_Central"/>
</dbReference>
<dbReference type="GO" id="GO:0003676">
    <property type="term" value="F:nucleic acid binding"/>
    <property type="evidence" value="ECO:0007669"/>
    <property type="project" value="InterPro"/>
</dbReference>
<organism evidence="8 9">
    <name type="scientific">Batrachochytrium dendrobatidis (strain JAM81 / FGSC 10211)</name>
    <name type="common">Frog chytrid fungus</name>
    <dbReference type="NCBI Taxonomy" id="684364"/>
    <lineage>
        <taxon>Eukaryota</taxon>
        <taxon>Fungi</taxon>
        <taxon>Fungi incertae sedis</taxon>
        <taxon>Chytridiomycota</taxon>
        <taxon>Chytridiomycota incertae sedis</taxon>
        <taxon>Chytridiomycetes</taxon>
        <taxon>Rhizophydiales</taxon>
        <taxon>Rhizophydiales incertae sedis</taxon>
        <taxon>Batrachochytrium</taxon>
    </lineage>
</organism>
<reference evidence="8 9" key="1">
    <citation type="submission" date="2009-12" db="EMBL/GenBank/DDBJ databases">
        <title>The draft genome of Batrachochytrium dendrobatidis.</title>
        <authorList>
            <consortium name="US DOE Joint Genome Institute (JGI-PGF)"/>
            <person name="Kuo A."/>
            <person name="Salamov A."/>
            <person name="Schmutz J."/>
            <person name="Lucas S."/>
            <person name="Pitluck S."/>
            <person name="Rosenblum E."/>
            <person name="Stajich J."/>
            <person name="Eisen M."/>
            <person name="Grigoriev I.V."/>
        </authorList>
    </citation>
    <scope>NUCLEOTIDE SEQUENCE [LARGE SCALE GENOMIC DNA]</scope>
    <source>
        <strain evidence="9">JAM81 / FGSC 10211</strain>
    </source>
</reference>
<dbReference type="PANTHER" id="PTHR45875:SF1">
    <property type="entry name" value="METHYLTRANSFERASE N6AMT1"/>
    <property type="match status" value="1"/>
</dbReference>
<dbReference type="EMBL" id="GL882880">
    <property type="protein sequence ID" value="EGF82881.1"/>
    <property type="molecule type" value="Genomic_DNA"/>
</dbReference>
<dbReference type="GO" id="GO:0008276">
    <property type="term" value="F:protein methyltransferase activity"/>
    <property type="evidence" value="ECO:0000318"/>
    <property type="project" value="GO_Central"/>
</dbReference>
<dbReference type="RefSeq" id="XP_006676498.1">
    <property type="nucleotide sequence ID" value="XM_006676435.1"/>
</dbReference>
<keyword evidence="5" id="KW-0949">S-adenosyl-L-methionine</keyword>
<dbReference type="PROSITE" id="PS00092">
    <property type="entry name" value="N6_MTASE"/>
    <property type="match status" value="1"/>
</dbReference>
<dbReference type="NCBIfam" id="TIGR00537">
    <property type="entry name" value="hemK_rel_arch"/>
    <property type="match status" value="1"/>
</dbReference>